<dbReference type="AlphaFoldDB" id="A0A448WTU2"/>
<evidence type="ECO:0000256" key="1">
    <source>
        <dbReference type="ARBA" id="ARBA00004479"/>
    </source>
</evidence>
<protein>
    <recommendedName>
        <fullName evidence="9">Serine-threonine/tyrosine-protein kinase catalytic domain-containing protein</fullName>
    </recommendedName>
</protein>
<keyword evidence="5" id="KW-0547">Nucleotide-binding</keyword>
<keyword evidence="6" id="KW-0067">ATP-binding</keyword>
<dbReference type="SUPFAM" id="SSF56112">
    <property type="entry name" value="Protein kinase-like (PK-like)"/>
    <property type="match status" value="1"/>
</dbReference>
<accession>A0A448WTU2</accession>
<keyword evidence="4" id="KW-0677">Repeat</keyword>
<dbReference type="Pfam" id="PF07714">
    <property type="entry name" value="PK_Tyr_Ser-Thr"/>
    <property type="match status" value="1"/>
</dbReference>
<evidence type="ECO:0000256" key="2">
    <source>
        <dbReference type="ARBA" id="ARBA00022692"/>
    </source>
</evidence>
<dbReference type="PANTHER" id="PTHR24416">
    <property type="entry name" value="TYROSINE-PROTEIN KINASE RECEPTOR"/>
    <property type="match status" value="1"/>
</dbReference>
<evidence type="ECO:0000313" key="11">
    <source>
        <dbReference type="Proteomes" id="UP000784294"/>
    </source>
</evidence>
<evidence type="ECO:0000259" key="9">
    <source>
        <dbReference type="Pfam" id="PF07714"/>
    </source>
</evidence>
<keyword evidence="8" id="KW-0472">Membrane</keyword>
<evidence type="ECO:0000256" key="8">
    <source>
        <dbReference type="ARBA" id="ARBA00023136"/>
    </source>
</evidence>
<dbReference type="InterPro" id="IPR001245">
    <property type="entry name" value="Ser-Thr/Tyr_kinase_cat_dom"/>
</dbReference>
<evidence type="ECO:0000256" key="5">
    <source>
        <dbReference type="ARBA" id="ARBA00022741"/>
    </source>
</evidence>
<name>A0A448WTU2_9PLAT</name>
<dbReference type="OrthoDB" id="546826at2759"/>
<dbReference type="InterPro" id="IPR050122">
    <property type="entry name" value="RTK"/>
</dbReference>
<reference evidence="10" key="1">
    <citation type="submission" date="2018-11" db="EMBL/GenBank/DDBJ databases">
        <authorList>
            <consortium name="Pathogen Informatics"/>
        </authorList>
    </citation>
    <scope>NUCLEOTIDE SEQUENCE</scope>
</reference>
<evidence type="ECO:0000313" key="10">
    <source>
        <dbReference type="EMBL" id="VEL20092.1"/>
    </source>
</evidence>
<dbReference type="Gene3D" id="1.10.510.10">
    <property type="entry name" value="Transferase(Phosphotransferase) domain 1"/>
    <property type="match status" value="1"/>
</dbReference>
<organism evidence="10 11">
    <name type="scientific">Protopolystoma xenopodis</name>
    <dbReference type="NCBI Taxonomy" id="117903"/>
    <lineage>
        <taxon>Eukaryota</taxon>
        <taxon>Metazoa</taxon>
        <taxon>Spiralia</taxon>
        <taxon>Lophotrochozoa</taxon>
        <taxon>Platyhelminthes</taxon>
        <taxon>Monogenea</taxon>
        <taxon>Polyopisthocotylea</taxon>
        <taxon>Polystomatidea</taxon>
        <taxon>Polystomatidae</taxon>
        <taxon>Protopolystoma</taxon>
    </lineage>
</organism>
<proteinExistence type="predicted"/>
<dbReference type="GO" id="GO:0007169">
    <property type="term" value="P:cell surface receptor protein tyrosine kinase signaling pathway"/>
    <property type="evidence" value="ECO:0007669"/>
    <property type="project" value="TreeGrafter"/>
</dbReference>
<dbReference type="PANTHER" id="PTHR24416:SF525">
    <property type="entry name" value="INSULIN-LIKE RECEPTOR"/>
    <property type="match status" value="1"/>
</dbReference>
<keyword evidence="3" id="KW-0732">Signal</keyword>
<feature type="domain" description="Serine-threonine/tyrosine-protein kinase catalytic" evidence="9">
    <location>
        <begin position="68"/>
        <end position="126"/>
    </location>
</feature>
<dbReference type="InterPro" id="IPR011009">
    <property type="entry name" value="Kinase-like_dom_sf"/>
</dbReference>
<evidence type="ECO:0000256" key="7">
    <source>
        <dbReference type="ARBA" id="ARBA00022989"/>
    </source>
</evidence>
<dbReference type="GO" id="GO:0043235">
    <property type="term" value="C:receptor complex"/>
    <property type="evidence" value="ECO:0007669"/>
    <property type="project" value="TreeGrafter"/>
</dbReference>
<dbReference type="Proteomes" id="UP000784294">
    <property type="component" value="Unassembled WGS sequence"/>
</dbReference>
<dbReference type="GO" id="GO:0005524">
    <property type="term" value="F:ATP binding"/>
    <property type="evidence" value="ECO:0007669"/>
    <property type="project" value="UniProtKB-KW"/>
</dbReference>
<gene>
    <name evidence="10" type="ORF">PXEA_LOCUS13532</name>
</gene>
<keyword evidence="11" id="KW-1185">Reference proteome</keyword>
<evidence type="ECO:0000256" key="3">
    <source>
        <dbReference type="ARBA" id="ARBA00022729"/>
    </source>
</evidence>
<evidence type="ECO:0000256" key="6">
    <source>
        <dbReference type="ARBA" id="ARBA00022840"/>
    </source>
</evidence>
<keyword evidence="2" id="KW-0812">Transmembrane</keyword>
<sequence length="150" mass="16583">MNAITCDAAKPDSAPASRADQACLYNFPQQIFAHFVPLCLQFQTANEPNELTTLVKGMAATVVASNILTQGPMVIMELMTQGDLASYLRHLGDSGEGVVSQAQIYLWATQIADGMAYLAMRKYVHRYGSDTKEMELLCLTFLYFTTILFI</sequence>
<comment type="caution">
    <text evidence="10">The sequence shown here is derived from an EMBL/GenBank/DDBJ whole genome shotgun (WGS) entry which is preliminary data.</text>
</comment>
<dbReference type="GO" id="GO:0005886">
    <property type="term" value="C:plasma membrane"/>
    <property type="evidence" value="ECO:0007669"/>
    <property type="project" value="TreeGrafter"/>
</dbReference>
<dbReference type="GO" id="GO:0004714">
    <property type="term" value="F:transmembrane receptor protein tyrosine kinase activity"/>
    <property type="evidence" value="ECO:0007669"/>
    <property type="project" value="TreeGrafter"/>
</dbReference>
<dbReference type="EMBL" id="CAAALY010044677">
    <property type="protein sequence ID" value="VEL20092.1"/>
    <property type="molecule type" value="Genomic_DNA"/>
</dbReference>
<comment type="subcellular location">
    <subcellularLocation>
        <location evidence="1">Membrane</location>
        <topology evidence="1">Single-pass type I membrane protein</topology>
    </subcellularLocation>
</comment>
<keyword evidence="7" id="KW-1133">Transmembrane helix</keyword>
<evidence type="ECO:0000256" key="4">
    <source>
        <dbReference type="ARBA" id="ARBA00022737"/>
    </source>
</evidence>